<dbReference type="AlphaFoldDB" id="A0A915L2S9"/>
<organism evidence="1 2">
    <name type="scientific">Romanomermis culicivorax</name>
    <name type="common">Nematode worm</name>
    <dbReference type="NCBI Taxonomy" id="13658"/>
    <lineage>
        <taxon>Eukaryota</taxon>
        <taxon>Metazoa</taxon>
        <taxon>Ecdysozoa</taxon>
        <taxon>Nematoda</taxon>
        <taxon>Enoplea</taxon>
        <taxon>Dorylaimia</taxon>
        <taxon>Mermithida</taxon>
        <taxon>Mermithoidea</taxon>
        <taxon>Mermithidae</taxon>
        <taxon>Romanomermis</taxon>
    </lineage>
</organism>
<protein>
    <submittedName>
        <fullName evidence="2">Ricin B lectin domain-containing protein</fullName>
    </submittedName>
</protein>
<dbReference type="WBParaSite" id="nRc.2.0.1.t45031-RA">
    <property type="protein sequence ID" value="nRc.2.0.1.t45031-RA"/>
    <property type="gene ID" value="nRc.2.0.1.g45031"/>
</dbReference>
<name>A0A915L2S9_ROMCU</name>
<evidence type="ECO:0000313" key="2">
    <source>
        <dbReference type="WBParaSite" id="nRc.2.0.1.t45031-RA"/>
    </source>
</evidence>
<dbReference type="Proteomes" id="UP000887565">
    <property type="component" value="Unplaced"/>
</dbReference>
<sequence>IQLIDTAEHWYLVGGTTCSCQLSDISGSDRSYLMNECSLYRGENKQLWHLSTICDTFIICTIELSNN</sequence>
<accession>A0A915L2S9</accession>
<proteinExistence type="predicted"/>
<reference evidence="2" key="1">
    <citation type="submission" date="2022-11" db="UniProtKB">
        <authorList>
            <consortium name="WormBaseParasite"/>
        </authorList>
    </citation>
    <scope>IDENTIFICATION</scope>
</reference>
<keyword evidence="1" id="KW-1185">Reference proteome</keyword>
<evidence type="ECO:0000313" key="1">
    <source>
        <dbReference type="Proteomes" id="UP000887565"/>
    </source>
</evidence>